<feature type="transmembrane region" description="Helical" evidence="1">
    <location>
        <begin position="63"/>
        <end position="81"/>
    </location>
</feature>
<keyword evidence="1" id="KW-1133">Transmembrane helix</keyword>
<protein>
    <submittedName>
        <fullName evidence="2">Uncharacterized protein</fullName>
    </submittedName>
</protein>
<gene>
    <name evidence="2" type="ordered locus">CJA_0979</name>
</gene>
<dbReference type="OrthoDB" id="9916455at2"/>
<keyword evidence="1" id="KW-0472">Membrane</keyword>
<name>B3PLF5_CELJU</name>
<feature type="transmembrane region" description="Helical" evidence="1">
    <location>
        <begin position="7"/>
        <end position="28"/>
    </location>
</feature>
<evidence type="ECO:0000256" key="1">
    <source>
        <dbReference type="SAM" id="Phobius"/>
    </source>
</evidence>
<proteinExistence type="predicted"/>
<evidence type="ECO:0000313" key="2">
    <source>
        <dbReference type="EMBL" id="ACE83854.1"/>
    </source>
</evidence>
<accession>B3PLF5</accession>
<keyword evidence="3" id="KW-1185">Reference proteome</keyword>
<feature type="transmembrane region" description="Helical" evidence="1">
    <location>
        <begin position="87"/>
        <end position="113"/>
    </location>
</feature>
<feature type="transmembrane region" description="Helical" evidence="1">
    <location>
        <begin position="134"/>
        <end position="154"/>
    </location>
</feature>
<dbReference type="EMBL" id="CP000934">
    <property type="protein sequence ID" value="ACE83854.1"/>
    <property type="molecule type" value="Genomic_DNA"/>
</dbReference>
<dbReference type="KEGG" id="cja:CJA_0979"/>
<sequence>MKRYFSLLGLLPFIYFIYVAYIFSNNIFGVENLWIIWAFVYYLIFSAGINFTADISNDSFKGLNHGAVGIQLFIAITFMLWDMDFKQIIIAWGLFLIFFIFKREFFVIWKVIGFPSQKGFQKGVQERTISSDKSVNIVIFYIIVFVASYLSHVVPRIFMEH</sequence>
<dbReference type="AlphaFoldDB" id="B3PLF5"/>
<dbReference type="Proteomes" id="UP000001036">
    <property type="component" value="Chromosome"/>
</dbReference>
<dbReference type="RefSeq" id="WP_012486627.1">
    <property type="nucleotide sequence ID" value="NC_010995.1"/>
</dbReference>
<reference evidence="2 3" key="1">
    <citation type="journal article" date="2008" name="J. Bacteriol.">
        <title>Insights into plant cell wall degradation from the genome sequence of the soil bacterium Cellvibrio japonicus.</title>
        <authorList>
            <person name="Deboy R.T."/>
            <person name="Mongodin E.F."/>
            <person name="Fouts D.E."/>
            <person name="Tailford L.E."/>
            <person name="Khouri H."/>
            <person name="Emerson J.B."/>
            <person name="Mohamoud Y."/>
            <person name="Watkins K."/>
            <person name="Henrissat B."/>
            <person name="Gilbert H.J."/>
            <person name="Nelson K.E."/>
        </authorList>
    </citation>
    <scope>NUCLEOTIDE SEQUENCE [LARGE SCALE GENOMIC DNA]</scope>
    <source>
        <strain evidence="2 3">Ueda107</strain>
    </source>
</reference>
<evidence type="ECO:0000313" key="3">
    <source>
        <dbReference type="Proteomes" id="UP000001036"/>
    </source>
</evidence>
<keyword evidence="1" id="KW-0812">Transmembrane</keyword>
<dbReference type="HOGENOM" id="CLU_1640753_0_0_6"/>
<organism evidence="2 3">
    <name type="scientific">Cellvibrio japonicus (strain Ueda107)</name>
    <name type="common">Pseudomonas fluorescens subsp. cellulosa</name>
    <dbReference type="NCBI Taxonomy" id="498211"/>
    <lineage>
        <taxon>Bacteria</taxon>
        <taxon>Pseudomonadati</taxon>
        <taxon>Pseudomonadota</taxon>
        <taxon>Gammaproteobacteria</taxon>
        <taxon>Cellvibrionales</taxon>
        <taxon>Cellvibrionaceae</taxon>
        <taxon>Cellvibrio</taxon>
    </lineage>
</organism>
<feature type="transmembrane region" description="Helical" evidence="1">
    <location>
        <begin position="34"/>
        <end position="51"/>
    </location>
</feature>